<dbReference type="InterPro" id="IPR025435">
    <property type="entry name" value="YfhD-like"/>
</dbReference>
<feature type="region of interest" description="Disordered" evidence="1">
    <location>
        <begin position="1"/>
        <end position="61"/>
    </location>
</feature>
<comment type="caution">
    <text evidence="2">The sequence shown here is derived from an EMBL/GenBank/DDBJ whole genome shotgun (WGS) entry which is preliminary data.</text>
</comment>
<evidence type="ECO:0000256" key="1">
    <source>
        <dbReference type="SAM" id="MobiDB-lite"/>
    </source>
</evidence>
<feature type="compositionally biased region" description="Basic and acidic residues" evidence="1">
    <location>
        <begin position="37"/>
        <end position="54"/>
    </location>
</feature>
<dbReference type="Pfam" id="PF14151">
    <property type="entry name" value="YfhD"/>
    <property type="match status" value="1"/>
</dbReference>
<gene>
    <name evidence="2" type="ORF">JOC94_004077</name>
</gene>
<protein>
    <recommendedName>
        <fullName evidence="4">YfhD family protein</fullName>
    </recommendedName>
</protein>
<reference evidence="2 3" key="1">
    <citation type="submission" date="2021-01" db="EMBL/GenBank/DDBJ databases">
        <title>Genomic Encyclopedia of Type Strains, Phase IV (KMG-IV): sequencing the most valuable type-strain genomes for metagenomic binning, comparative biology and taxonomic classification.</title>
        <authorList>
            <person name="Goeker M."/>
        </authorList>
    </citation>
    <scope>NUCLEOTIDE SEQUENCE [LARGE SCALE GENOMIC DNA]</scope>
    <source>
        <strain evidence="2 3">DSM 105453</strain>
    </source>
</reference>
<evidence type="ECO:0008006" key="4">
    <source>
        <dbReference type="Google" id="ProtNLM"/>
    </source>
</evidence>
<sequence>MGRAHNQNQRDKNKQKLPQVPKNEKSDGQDIEFSQELADHEDIEAQLRSKAADKRARKKRT</sequence>
<accession>A0ABS2RBL7</accession>
<evidence type="ECO:0000313" key="2">
    <source>
        <dbReference type="EMBL" id="MBM7717053.1"/>
    </source>
</evidence>
<keyword evidence="3" id="KW-1185">Reference proteome</keyword>
<dbReference type="RefSeq" id="WP_077109544.1">
    <property type="nucleotide sequence ID" value="NZ_JAFBFH010000038.1"/>
</dbReference>
<proteinExistence type="predicted"/>
<dbReference type="EMBL" id="JAFBFH010000038">
    <property type="protein sequence ID" value="MBM7717053.1"/>
    <property type="molecule type" value="Genomic_DNA"/>
</dbReference>
<dbReference type="Proteomes" id="UP000823485">
    <property type="component" value="Unassembled WGS sequence"/>
</dbReference>
<evidence type="ECO:0000313" key="3">
    <source>
        <dbReference type="Proteomes" id="UP000823485"/>
    </source>
</evidence>
<name>A0ABS2RBL7_9BACI</name>
<organism evidence="2 3">
    <name type="scientific">Siminovitchia thermophila</name>
    <dbReference type="NCBI Taxonomy" id="1245522"/>
    <lineage>
        <taxon>Bacteria</taxon>
        <taxon>Bacillati</taxon>
        <taxon>Bacillota</taxon>
        <taxon>Bacilli</taxon>
        <taxon>Bacillales</taxon>
        <taxon>Bacillaceae</taxon>
        <taxon>Siminovitchia</taxon>
    </lineage>
</organism>